<feature type="transmembrane region" description="Helical" evidence="1">
    <location>
        <begin position="68"/>
        <end position="90"/>
    </location>
</feature>
<dbReference type="AlphaFoldDB" id="A0A2Z7AVD0"/>
<dbReference type="Proteomes" id="UP000250235">
    <property type="component" value="Unassembled WGS sequence"/>
</dbReference>
<keyword evidence="1" id="KW-0472">Membrane</keyword>
<keyword evidence="2" id="KW-0808">Transferase</keyword>
<dbReference type="EMBL" id="KV013624">
    <property type="protein sequence ID" value="KZV23399.1"/>
    <property type="molecule type" value="Genomic_DNA"/>
</dbReference>
<evidence type="ECO:0000313" key="2">
    <source>
        <dbReference type="EMBL" id="KZV23399.1"/>
    </source>
</evidence>
<proteinExistence type="predicted"/>
<reference evidence="2 3" key="1">
    <citation type="journal article" date="2015" name="Proc. Natl. Acad. Sci. U.S.A.">
        <title>The resurrection genome of Boea hygrometrica: A blueprint for survival of dehydration.</title>
        <authorList>
            <person name="Xiao L."/>
            <person name="Yang G."/>
            <person name="Zhang L."/>
            <person name="Yang X."/>
            <person name="Zhao S."/>
            <person name="Ji Z."/>
            <person name="Zhou Q."/>
            <person name="Hu M."/>
            <person name="Wang Y."/>
            <person name="Chen M."/>
            <person name="Xu Y."/>
            <person name="Jin H."/>
            <person name="Xiao X."/>
            <person name="Hu G."/>
            <person name="Bao F."/>
            <person name="Hu Y."/>
            <person name="Wan P."/>
            <person name="Li L."/>
            <person name="Deng X."/>
            <person name="Kuang T."/>
            <person name="Xiang C."/>
            <person name="Zhu J.K."/>
            <person name="Oliver M.J."/>
            <person name="He Y."/>
        </authorList>
    </citation>
    <scope>NUCLEOTIDE SEQUENCE [LARGE SCALE GENOMIC DNA]</scope>
    <source>
        <strain evidence="3">cv. XS01</strain>
    </source>
</reference>
<keyword evidence="2" id="KW-0548">Nucleotidyltransferase</keyword>
<protein>
    <submittedName>
        <fullName evidence="2">UTP--glucose-1-phosphate uridylyltransferase</fullName>
    </submittedName>
</protein>
<keyword evidence="1" id="KW-1133">Transmembrane helix</keyword>
<evidence type="ECO:0000313" key="3">
    <source>
        <dbReference type="Proteomes" id="UP000250235"/>
    </source>
</evidence>
<organism evidence="2 3">
    <name type="scientific">Dorcoceras hygrometricum</name>
    <dbReference type="NCBI Taxonomy" id="472368"/>
    <lineage>
        <taxon>Eukaryota</taxon>
        <taxon>Viridiplantae</taxon>
        <taxon>Streptophyta</taxon>
        <taxon>Embryophyta</taxon>
        <taxon>Tracheophyta</taxon>
        <taxon>Spermatophyta</taxon>
        <taxon>Magnoliopsida</taxon>
        <taxon>eudicotyledons</taxon>
        <taxon>Gunneridae</taxon>
        <taxon>Pentapetalae</taxon>
        <taxon>asterids</taxon>
        <taxon>lamiids</taxon>
        <taxon>Lamiales</taxon>
        <taxon>Gesneriaceae</taxon>
        <taxon>Didymocarpoideae</taxon>
        <taxon>Trichosporeae</taxon>
        <taxon>Loxocarpinae</taxon>
        <taxon>Dorcoceras</taxon>
    </lineage>
</organism>
<dbReference type="GO" id="GO:0016779">
    <property type="term" value="F:nucleotidyltransferase activity"/>
    <property type="evidence" value="ECO:0007669"/>
    <property type="project" value="UniProtKB-KW"/>
</dbReference>
<keyword evidence="1" id="KW-0812">Transmembrane</keyword>
<accession>A0A2Z7AVD0</accession>
<evidence type="ECO:0000256" key="1">
    <source>
        <dbReference type="SAM" id="Phobius"/>
    </source>
</evidence>
<gene>
    <name evidence="2" type="ORF">F511_43552</name>
</gene>
<keyword evidence="3" id="KW-1185">Reference proteome</keyword>
<sequence length="109" mass="12381">MNAEGAFVNSNGITKLIMAIASPESCLVDIGLFKLQLVVSRLEIYLRKYRCPLKLIKKNPQSMAKDTYFSLSTCSILCSLCTASYFHLFLHEQHWCVPRGETEAYEDLI</sequence>
<name>A0A2Z7AVD0_9LAMI</name>